<feature type="domain" description="Limiting CO2-inducible protein B/C beta carbonyic anhydrase" evidence="2">
    <location>
        <begin position="112"/>
        <end position="327"/>
    </location>
</feature>
<name>A0A7S1TQ14_9STRA</name>
<feature type="compositionally biased region" description="Low complexity" evidence="1">
    <location>
        <begin position="52"/>
        <end position="61"/>
    </location>
</feature>
<evidence type="ECO:0000256" key="1">
    <source>
        <dbReference type="SAM" id="MobiDB-lite"/>
    </source>
</evidence>
<accession>A0A7S1TQ14</accession>
<dbReference type="EMBL" id="HBGJ01001922">
    <property type="protein sequence ID" value="CAD9242948.1"/>
    <property type="molecule type" value="Transcribed_RNA"/>
</dbReference>
<dbReference type="PANTHER" id="PTHR38016">
    <property type="entry name" value="UNNAMED PRODUCT"/>
    <property type="match status" value="1"/>
</dbReference>
<organism evidence="3">
    <name type="scientific">Phaeomonas parva</name>
    <dbReference type="NCBI Taxonomy" id="124430"/>
    <lineage>
        <taxon>Eukaryota</taxon>
        <taxon>Sar</taxon>
        <taxon>Stramenopiles</taxon>
        <taxon>Ochrophyta</taxon>
        <taxon>Pinguiophyceae</taxon>
        <taxon>Pinguiochrysidales</taxon>
        <taxon>Pinguiochrysidaceae</taxon>
        <taxon>Phaeomonas</taxon>
    </lineage>
</organism>
<dbReference type="InterPro" id="IPR040703">
    <property type="entry name" value="LCIB/C_CA"/>
</dbReference>
<proteinExistence type="predicted"/>
<feature type="compositionally biased region" description="Low complexity" evidence="1">
    <location>
        <begin position="1"/>
        <end position="10"/>
    </location>
</feature>
<reference evidence="3" key="1">
    <citation type="submission" date="2021-01" db="EMBL/GenBank/DDBJ databases">
        <authorList>
            <person name="Corre E."/>
            <person name="Pelletier E."/>
            <person name="Niang G."/>
            <person name="Scheremetjew M."/>
            <person name="Finn R."/>
            <person name="Kale V."/>
            <person name="Holt S."/>
            <person name="Cochrane G."/>
            <person name="Meng A."/>
            <person name="Brown T."/>
            <person name="Cohen L."/>
        </authorList>
    </citation>
    <scope>NUCLEOTIDE SEQUENCE</scope>
    <source>
        <strain evidence="3">CCMP2877</strain>
    </source>
</reference>
<dbReference type="Pfam" id="PF18599">
    <property type="entry name" value="LCIB_C_CA"/>
    <property type="match status" value="1"/>
</dbReference>
<feature type="compositionally biased region" description="Basic and acidic residues" evidence="1">
    <location>
        <begin position="20"/>
        <end position="35"/>
    </location>
</feature>
<protein>
    <recommendedName>
        <fullName evidence="2">Limiting CO2-inducible protein B/C beta carbonyic anhydrase domain-containing protein</fullName>
    </recommendedName>
</protein>
<dbReference type="PANTHER" id="PTHR38016:SF1">
    <property type="entry name" value="LIMITING CO2-INDUCIBLE PROTEIN B_C BETA CARBONYIC ANHYDRASE DOMAIN-CONTAINING PROTEIN"/>
    <property type="match status" value="1"/>
</dbReference>
<dbReference type="AlphaFoldDB" id="A0A7S1TQ14"/>
<gene>
    <name evidence="3" type="ORF">PPAR1163_LOCUS1292</name>
</gene>
<evidence type="ECO:0000259" key="2">
    <source>
        <dbReference type="Pfam" id="PF18599"/>
    </source>
</evidence>
<evidence type="ECO:0000313" key="3">
    <source>
        <dbReference type="EMBL" id="CAD9242948.1"/>
    </source>
</evidence>
<sequence>MASASASASARQVAVGAGKTVHEIEDSEMSREERMLSPLVSPSESPNPSPTASPTTLPSRPKTMKRPGSARPVLRRLPSRDEAQKAFCWLGWSPMPGSAVAEAMERCFPGTLPGSALVARTSAVLGTKDITPENTIFGSSICADEINMEPGDMADQYAKLFGEVFNMGGISGAPFVGKTGFSAFSHHVPDNGNVLILFGPHVGITSDGTIGKYLRHGQHELSSACGAVSAAFAQCCAGQCGPDFADPNDMQQTWLRDQLAPYCQEIQEASEPQMELVYRFYNVIKESIEAIVNNDFGSGKLVLIGGIQINLQEPNEDHFLPLTFEIRQKGKATIDLLDGLRL</sequence>
<feature type="region of interest" description="Disordered" evidence="1">
    <location>
        <begin position="1"/>
        <end position="77"/>
    </location>
</feature>